<gene>
    <name evidence="2" type="ORF">SERLADRAFT_412016</name>
</gene>
<feature type="compositionally biased region" description="Polar residues" evidence="1">
    <location>
        <begin position="229"/>
        <end position="242"/>
    </location>
</feature>
<dbReference type="GO" id="GO:0005778">
    <property type="term" value="C:peroxisomal membrane"/>
    <property type="evidence" value="ECO:0007669"/>
    <property type="project" value="InterPro"/>
</dbReference>
<sequence>MFDSVRSYLYARRPMFAKAAGMFGGVYIVAQYIRDRVEEVKYRVVTERVAKETLRRRYDQTREDTSYTITALIPTLAEQILTEMDVEALTNELQSRSRAGREARTLPAAPLNQEYLNAPSPSYFHNNPSTHPKPAPASGSNSSLASYDVDARSDLSASASLASESYEASVRESDGGYGIQSTPNLGHSQTWIDTSVNSTMGSSYSHIDRPLSPEVNHVPEGAPPYTPDPITTSDLEHGTQSPLDRDPESATNLSGSIATSSSAMSHIDRPVSTYDTLSIPANIRVPHTPSHSSPLTSTSSNHLRDSTRSKAELWKDVKILTRSKYVHGIWEAALKEENDWAYSKSLYHLRDDDEGELDVRTMQELGLRIDHDASNISSAGDMSMKANIPLLADIPEDVAESYLSLSYHILHVGWKEVGERVEEAVKAIFNSVSLKTKLGPYELYRLVSDVRKRVEFEIEVDDIGVGREKRVGFLSALLPPASEKQTDQPIVLYGSAPGSSQSVKEGKILAALHAETRTLLSSQEFSIVLEACLDRATDVLFDGLGKNVFVEARVARGDGDGEGYGQEEDLKLRLAGLLPGLARWSQLALNGLPNELVENLMNVKEVAAWEAIVLASYEEWCL</sequence>
<dbReference type="Proteomes" id="UP000008064">
    <property type="component" value="Unassembled WGS sequence"/>
</dbReference>
<feature type="compositionally biased region" description="Polar residues" evidence="1">
    <location>
        <begin position="119"/>
        <end position="130"/>
    </location>
</feature>
<name>F8PDC8_SERL9</name>
<dbReference type="PANTHER" id="PTHR28080">
    <property type="entry name" value="PEROXISOMAL BIOGENESIS FACTOR 3"/>
    <property type="match status" value="1"/>
</dbReference>
<dbReference type="GO" id="GO:0030674">
    <property type="term" value="F:protein-macromolecule adaptor activity"/>
    <property type="evidence" value="ECO:0007669"/>
    <property type="project" value="TreeGrafter"/>
</dbReference>
<dbReference type="GeneID" id="18812992"/>
<dbReference type="GO" id="GO:0045046">
    <property type="term" value="P:protein import into peroxisome membrane"/>
    <property type="evidence" value="ECO:0007669"/>
    <property type="project" value="TreeGrafter"/>
</dbReference>
<feature type="compositionally biased region" description="Low complexity" evidence="1">
    <location>
        <begin position="254"/>
        <end position="264"/>
    </location>
</feature>
<feature type="compositionally biased region" description="Low complexity" evidence="1">
    <location>
        <begin position="286"/>
        <end position="301"/>
    </location>
</feature>
<dbReference type="AlphaFoldDB" id="F8PDC8"/>
<dbReference type="PANTHER" id="PTHR28080:SF1">
    <property type="entry name" value="PEROXISOMAL BIOGENESIS FACTOR 3"/>
    <property type="match status" value="1"/>
</dbReference>
<dbReference type="HOGENOM" id="CLU_017002_2_0_1"/>
<feature type="region of interest" description="Disordered" evidence="1">
    <location>
        <begin position="95"/>
        <end position="145"/>
    </location>
</feature>
<dbReference type="OrthoDB" id="45930at2759"/>
<dbReference type="Pfam" id="PF04882">
    <property type="entry name" value="Peroxin-3"/>
    <property type="match status" value="1"/>
</dbReference>
<dbReference type="RefSeq" id="XP_007324402.1">
    <property type="nucleotide sequence ID" value="XM_007324340.1"/>
</dbReference>
<accession>F8PDC8</accession>
<dbReference type="InterPro" id="IPR006966">
    <property type="entry name" value="Peroxin-3"/>
</dbReference>
<reference evidence="2" key="1">
    <citation type="submission" date="2011-04" db="EMBL/GenBank/DDBJ databases">
        <title>Evolution of plant cell wall degrading machinery underlies the functional diversity of forest fungi.</title>
        <authorList>
            <consortium name="US DOE Joint Genome Institute (JGI-PGF)"/>
            <person name="Eastwood D.C."/>
            <person name="Floudas D."/>
            <person name="Binder M."/>
            <person name="Majcherczyk A."/>
            <person name="Schneider P."/>
            <person name="Aerts A."/>
            <person name="Asiegbu F.O."/>
            <person name="Baker S.E."/>
            <person name="Barry K."/>
            <person name="Bendiksby M."/>
            <person name="Blumentritt M."/>
            <person name="Coutinho P.M."/>
            <person name="Cullen D."/>
            <person name="Cullen D."/>
            <person name="Gathman A."/>
            <person name="Goodell B."/>
            <person name="Henrissat B."/>
            <person name="Ihrmark K."/>
            <person name="Kauserud H."/>
            <person name="Kohler A."/>
            <person name="LaButti K."/>
            <person name="Lapidus A."/>
            <person name="Lavin J.L."/>
            <person name="Lee Y.-H."/>
            <person name="Lindquist E."/>
            <person name="Lilly W."/>
            <person name="Lucas S."/>
            <person name="Morin E."/>
            <person name="Murat C."/>
            <person name="Oguiza J.A."/>
            <person name="Park J."/>
            <person name="Pisabarro A.G."/>
            <person name="Riley R."/>
            <person name="Rosling A."/>
            <person name="Salamov A."/>
            <person name="Schmidt O."/>
            <person name="Schmutz J."/>
            <person name="Skrede I."/>
            <person name="Stenlid J."/>
            <person name="Wiebenga A."/>
            <person name="Xie X."/>
            <person name="Kues U."/>
            <person name="Hibbett D.S."/>
            <person name="Hoffmeister D."/>
            <person name="Hogberg N."/>
            <person name="Martin F."/>
            <person name="Grigoriev I.V."/>
            <person name="Watkinson S.C."/>
        </authorList>
    </citation>
    <scope>NUCLEOTIDE SEQUENCE</scope>
    <source>
        <strain evidence="2">S7.9</strain>
    </source>
</reference>
<evidence type="ECO:0000256" key="1">
    <source>
        <dbReference type="SAM" id="MobiDB-lite"/>
    </source>
</evidence>
<protein>
    <recommendedName>
        <fullName evidence="3">Peroxin-3</fullName>
    </recommendedName>
</protein>
<feature type="region of interest" description="Disordered" evidence="1">
    <location>
        <begin position="214"/>
        <end position="264"/>
    </location>
</feature>
<organism>
    <name type="scientific">Serpula lacrymans var. lacrymans (strain S7.9)</name>
    <name type="common">Dry rot fungus</name>
    <dbReference type="NCBI Taxonomy" id="578457"/>
    <lineage>
        <taxon>Eukaryota</taxon>
        <taxon>Fungi</taxon>
        <taxon>Dikarya</taxon>
        <taxon>Basidiomycota</taxon>
        <taxon>Agaricomycotina</taxon>
        <taxon>Agaricomycetes</taxon>
        <taxon>Agaricomycetidae</taxon>
        <taxon>Boletales</taxon>
        <taxon>Coniophorineae</taxon>
        <taxon>Serpulaceae</taxon>
        <taxon>Serpula</taxon>
    </lineage>
</organism>
<evidence type="ECO:0008006" key="3">
    <source>
        <dbReference type="Google" id="ProtNLM"/>
    </source>
</evidence>
<dbReference type="KEGG" id="sla:SERLADRAFT_412016"/>
<evidence type="ECO:0000313" key="2">
    <source>
        <dbReference type="EMBL" id="EGO18749.1"/>
    </source>
</evidence>
<dbReference type="EMBL" id="GL945446">
    <property type="protein sequence ID" value="EGO18749.1"/>
    <property type="molecule type" value="Genomic_DNA"/>
</dbReference>
<feature type="region of interest" description="Disordered" evidence="1">
    <location>
        <begin position="284"/>
        <end position="306"/>
    </location>
</feature>
<proteinExistence type="predicted"/>